<dbReference type="NCBIfam" id="TIGR00879">
    <property type="entry name" value="SP"/>
    <property type="match status" value="1"/>
</dbReference>
<keyword evidence="3 7" id="KW-0813">Transport</keyword>
<gene>
    <name evidence="10" type="ORF">BN869_000007237_1</name>
</gene>
<keyword evidence="6 8" id="KW-0472">Membrane</keyword>
<comment type="similarity">
    <text evidence="2 7">Belongs to the major facilitator superfamily. Sugar transporter (TC 2.A.1.1) family.</text>
</comment>
<evidence type="ECO:0000256" key="8">
    <source>
        <dbReference type="SAM" id="Phobius"/>
    </source>
</evidence>
<dbReference type="AlphaFoldDB" id="A0A0B7K1W9"/>
<dbReference type="PROSITE" id="PS00217">
    <property type="entry name" value="SUGAR_TRANSPORT_2"/>
    <property type="match status" value="1"/>
</dbReference>
<dbReference type="InterPro" id="IPR020846">
    <property type="entry name" value="MFS_dom"/>
</dbReference>
<feature type="transmembrane region" description="Helical" evidence="8">
    <location>
        <begin position="332"/>
        <end position="354"/>
    </location>
</feature>
<reference evidence="10" key="1">
    <citation type="submission" date="2015-01" db="EMBL/GenBank/DDBJ databases">
        <authorList>
            <person name="Durling Mikael"/>
        </authorList>
    </citation>
    <scope>NUCLEOTIDE SEQUENCE</scope>
</reference>
<evidence type="ECO:0000313" key="10">
    <source>
        <dbReference type="EMBL" id="CEO51179.1"/>
    </source>
</evidence>
<feature type="transmembrane region" description="Helical" evidence="8">
    <location>
        <begin position="266"/>
        <end position="288"/>
    </location>
</feature>
<feature type="transmembrane region" description="Helical" evidence="8">
    <location>
        <begin position="111"/>
        <end position="133"/>
    </location>
</feature>
<protein>
    <recommendedName>
        <fullName evidence="9">Major facilitator superfamily (MFS) profile domain-containing protein</fullName>
    </recommendedName>
</protein>
<feature type="transmembrane region" description="Helical" evidence="8">
    <location>
        <begin position="145"/>
        <end position="164"/>
    </location>
</feature>
<dbReference type="InterPro" id="IPR005828">
    <property type="entry name" value="MFS_sugar_transport-like"/>
</dbReference>
<feature type="transmembrane region" description="Helical" evidence="8">
    <location>
        <begin position="54"/>
        <end position="78"/>
    </location>
</feature>
<evidence type="ECO:0000256" key="5">
    <source>
        <dbReference type="ARBA" id="ARBA00022989"/>
    </source>
</evidence>
<dbReference type="Gene3D" id="1.20.1250.20">
    <property type="entry name" value="MFS general substrate transporter like domains"/>
    <property type="match status" value="1"/>
</dbReference>
<dbReference type="PROSITE" id="PS51257">
    <property type="entry name" value="PROKAR_LIPOPROTEIN"/>
    <property type="match status" value="1"/>
</dbReference>
<dbReference type="FunFam" id="1.20.1250.20:FF:000134">
    <property type="entry name" value="MFS sugar transporter protein"/>
    <property type="match status" value="1"/>
</dbReference>
<dbReference type="InterPro" id="IPR003663">
    <property type="entry name" value="Sugar/inositol_transpt"/>
</dbReference>
<keyword evidence="5 8" id="KW-1133">Transmembrane helix</keyword>
<feature type="transmembrane region" description="Helical" evidence="8">
    <location>
        <begin position="85"/>
        <end position="105"/>
    </location>
</feature>
<evidence type="ECO:0000259" key="9">
    <source>
        <dbReference type="PROSITE" id="PS50850"/>
    </source>
</evidence>
<comment type="subcellular location">
    <subcellularLocation>
        <location evidence="1">Membrane</location>
        <topology evidence="1">Multi-pass membrane protein</topology>
    </subcellularLocation>
</comment>
<evidence type="ECO:0000256" key="4">
    <source>
        <dbReference type="ARBA" id="ARBA00022692"/>
    </source>
</evidence>
<feature type="transmembrane region" description="Helical" evidence="8">
    <location>
        <begin position="308"/>
        <end position="325"/>
    </location>
</feature>
<organism evidence="10">
    <name type="scientific">Bionectria ochroleuca</name>
    <name type="common">Gliocladium roseum</name>
    <dbReference type="NCBI Taxonomy" id="29856"/>
    <lineage>
        <taxon>Eukaryota</taxon>
        <taxon>Fungi</taxon>
        <taxon>Dikarya</taxon>
        <taxon>Ascomycota</taxon>
        <taxon>Pezizomycotina</taxon>
        <taxon>Sordariomycetes</taxon>
        <taxon>Hypocreomycetidae</taxon>
        <taxon>Hypocreales</taxon>
        <taxon>Bionectriaceae</taxon>
        <taxon>Clonostachys</taxon>
    </lineage>
</organism>
<dbReference type="GO" id="GO:0005351">
    <property type="term" value="F:carbohydrate:proton symporter activity"/>
    <property type="evidence" value="ECO:0007669"/>
    <property type="project" value="TreeGrafter"/>
</dbReference>
<dbReference type="InterPro" id="IPR005829">
    <property type="entry name" value="Sugar_transporter_CS"/>
</dbReference>
<dbReference type="InterPro" id="IPR036259">
    <property type="entry name" value="MFS_trans_sf"/>
</dbReference>
<dbReference type="EMBL" id="CDPU01000022">
    <property type="protein sequence ID" value="CEO51179.1"/>
    <property type="molecule type" value="Genomic_DNA"/>
</dbReference>
<feature type="domain" description="Major facilitator superfamily (MFS) profile" evidence="9">
    <location>
        <begin position="18"/>
        <end position="455"/>
    </location>
</feature>
<feature type="transmembrane region" description="Helical" evidence="8">
    <location>
        <begin position="403"/>
        <end position="424"/>
    </location>
</feature>
<proteinExistence type="inferred from homology"/>
<dbReference type="PANTHER" id="PTHR48022">
    <property type="entry name" value="PLASTIDIC GLUCOSE TRANSPORTER 4"/>
    <property type="match status" value="1"/>
</dbReference>
<dbReference type="Pfam" id="PF00083">
    <property type="entry name" value="Sugar_tr"/>
    <property type="match status" value="1"/>
</dbReference>
<evidence type="ECO:0000256" key="1">
    <source>
        <dbReference type="ARBA" id="ARBA00004141"/>
    </source>
</evidence>
<dbReference type="GO" id="GO:0016020">
    <property type="term" value="C:membrane"/>
    <property type="evidence" value="ECO:0007669"/>
    <property type="project" value="UniProtKB-SubCell"/>
</dbReference>
<dbReference type="SUPFAM" id="SSF103473">
    <property type="entry name" value="MFS general substrate transporter"/>
    <property type="match status" value="1"/>
</dbReference>
<dbReference type="PRINTS" id="PR00171">
    <property type="entry name" value="SUGRTRNSPORT"/>
</dbReference>
<evidence type="ECO:0000256" key="2">
    <source>
        <dbReference type="ARBA" id="ARBA00010992"/>
    </source>
</evidence>
<accession>A0A0B7K1W9</accession>
<sequence>MFGKYSQSVKIGFTAALVISACVVDSVTIAYDGSVMGSVNVMPSYNNYFEITTATKAVNSTATSLGAILIALFAGFIVDKFGRRYSVLASALFNILGAVITASAQNLAMFIAGRMVVGLGMGLAQTAAGIYVAETTPPKIRAFALGLYYTCWAVGGILATGISFGCTALEPSDWAWRVPSLFQGFAPLLIVVLTPFLPESPRWLIHKDRLDEAMKVLARINGSTPDDPIVQVQYTEIVDTLTYEKTEGKSIGFVGVVRSAPNRRRLILALSVSPVTMLTGSNVITYYYGDMLSQAGITSSTTQMEINLILSVWQLVTALAGCLLAERLGRRMLCLSSLVGCTVMFYIVGALTAVYGTSSYAPGIQGTVAAVFLFLGFYSFGLTPLTQMYPPEILSFRLRATGMSLFTLINKACGIFVTMVFPYMFDAVGWKTYVINASWNFLFIIFVYFYWVETKGKTLEEVDELFDGVKHSDVPDLDQVNSDEKILGGQFEKV</sequence>
<dbReference type="PROSITE" id="PS50850">
    <property type="entry name" value="MFS"/>
    <property type="match status" value="1"/>
</dbReference>
<feature type="transmembrane region" description="Helical" evidence="8">
    <location>
        <begin position="360"/>
        <end position="382"/>
    </location>
</feature>
<dbReference type="PANTHER" id="PTHR48022:SF31">
    <property type="entry name" value="HEXOSE TRANSPORTER"/>
    <property type="match status" value="1"/>
</dbReference>
<dbReference type="InterPro" id="IPR050360">
    <property type="entry name" value="MFS_Sugar_Transporters"/>
</dbReference>
<feature type="transmembrane region" description="Helical" evidence="8">
    <location>
        <begin position="430"/>
        <end position="451"/>
    </location>
</feature>
<feature type="transmembrane region" description="Helical" evidence="8">
    <location>
        <begin position="176"/>
        <end position="197"/>
    </location>
</feature>
<evidence type="ECO:0000256" key="3">
    <source>
        <dbReference type="ARBA" id="ARBA00022448"/>
    </source>
</evidence>
<name>A0A0B7K1W9_BIOOC</name>
<evidence type="ECO:0000256" key="6">
    <source>
        <dbReference type="ARBA" id="ARBA00023136"/>
    </source>
</evidence>
<evidence type="ECO:0000256" key="7">
    <source>
        <dbReference type="RuleBase" id="RU003346"/>
    </source>
</evidence>
<dbReference type="PROSITE" id="PS00216">
    <property type="entry name" value="SUGAR_TRANSPORT_1"/>
    <property type="match status" value="1"/>
</dbReference>
<keyword evidence="4 8" id="KW-0812">Transmembrane</keyword>